<keyword evidence="1" id="KW-0472">Membrane</keyword>
<evidence type="ECO:0000256" key="1">
    <source>
        <dbReference type="SAM" id="Phobius"/>
    </source>
</evidence>
<dbReference type="EMBL" id="JARYMX010000004">
    <property type="protein sequence ID" value="KAJ9553057.1"/>
    <property type="molecule type" value="Genomic_DNA"/>
</dbReference>
<comment type="caution">
    <text evidence="2">The sequence shown here is derived from an EMBL/GenBank/DDBJ whole genome shotgun (WGS) entry which is preliminary data.</text>
</comment>
<gene>
    <name evidence="2" type="ORF">OSB04_017102</name>
</gene>
<dbReference type="PANTHER" id="PTHR45835:SF101">
    <property type="entry name" value="NUCLEOTIDYLTRANSFERASE, RIBONUCLEASE H"/>
    <property type="match status" value="1"/>
</dbReference>
<keyword evidence="3" id="KW-1185">Reference proteome</keyword>
<reference evidence="2" key="1">
    <citation type="submission" date="2023-03" db="EMBL/GenBank/DDBJ databases">
        <title>Chromosome-scale reference genome and RAD-based genetic map of yellow starthistle (Centaurea solstitialis) reveal putative structural variation and QTLs associated with invader traits.</title>
        <authorList>
            <person name="Reatini B."/>
            <person name="Cang F.A."/>
            <person name="Jiang Q."/>
            <person name="Mckibben M.T.W."/>
            <person name="Barker M.S."/>
            <person name="Rieseberg L.H."/>
            <person name="Dlugosch K.M."/>
        </authorList>
    </citation>
    <scope>NUCLEOTIDE SEQUENCE</scope>
    <source>
        <strain evidence="2">CAN-66</strain>
        <tissue evidence="2">Leaf</tissue>
    </source>
</reference>
<dbReference type="AlphaFoldDB" id="A0AA38W959"/>
<keyword evidence="1" id="KW-1133">Transmembrane helix</keyword>
<sequence>MDLITKLPKTPRRFDAIWVVVDRLTKSAHFLPIQESSSAEKLPDILLTRALFCKRITCPAREVSYYMILDQGLGLIMFIIFVSFDLYSVFLFKMANTANAFMSTGSQSKPPTLVKEEYPQWKVRMVSFLEGIHPRICEFLYNPPYVPMNLIPRVPATETTPEIPEHLEPKEVTN</sequence>
<evidence type="ECO:0000313" key="2">
    <source>
        <dbReference type="EMBL" id="KAJ9553057.1"/>
    </source>
</evidence>
<evidence type="ECO:0008006" key="4">
    <source>
        <dbReference type="Google" id="ProtNLM"/>
    </source>
</evidence>
<name>A0AA38W959_9ASTR</name>
<proteinExistence type="predicted"/>
<evidence type="ECO:0000313" key="3">
    <source>
        <dbReference type="Proteomes" id="UP001172457"/>
    </source>
</evidence>
<organism evidence="2 3">
    <name type="scientific">Centaurea solstitialis</name>
    <name type="common">yellow star-thistle</name>
    <dbReference type="NCBI Taxonomy" id="347529"/>
    <lineage>
        <taxon>Eukaryota</taxon>
        <taxon>Viridiplantae</taxon>
        <taxon>Streptophyta</taxon>
        <taxon>Embryophyta</taxon>
        <taxon>Tracheophyta</taxon>
        <taxon>Spermatophyta</taxon>
        <taxon>Magnoliopsida</taxon>
        <taxon>eudicotyledons</taxon>
        <taxon>Gunneridae</taxon>
        <taxon>Pentapetalae</taxon>
        <taxon>asterids</taxon>
        <taxon>campanulids</taxon>
        <taxon>Asterales</taxon>
        <taxon>Asteraceae</taxon>
        <taxon>Carduoideae</taxon>
        <taxon>Cardueae</taxon>
        <taxon>Centaureinae</taxon>
        <taxon>Centaurea</taxon>
    </lineage>
</organism>
<keyword evidence="1" id="KW-0812">Transmembrane</keyword>
<feature type="transmembrane region" description="Helical" evidence="1">
    <location>
        <begin position="72"/>
        <end position="92"/>
    </location>
</feature>
<protein>
    <recommendedName>
        <fullName evidence="4">Reverse transcriptase domain-containing protein</fullName>
    </recommendedName>
</protein>
<dbReference type="PANTHER" id="PTHR45835">
    <property type="entry name" value="YALI0A06105P"/>
    <property type="match status" value="1"/>
</dbReference>
<dbReference type="Proteomes" id="UP001172457">
    <property type="component" value="Chromosome 4"/>
</dbReference>
<accession>A0AA38W959</accession>